<evidence type="ECO:0000313" key="5">
    <source>
        <dbReference type="Proteomes" id="UP000245959"/>
    </source>
</evidence>
<dbReference type="PANTHER" id="PTHR43156:SF2">
    <property type="entry name" value="STAGE II SPORULATION PROTEIN E"/>
    <property type="match status" value="1"/>
</dbReference>
<comment type="caution">
    <text evidence="4">The sequence shown here is derived from an EMBL/GenBank/DDBJ whole genome shotgun (WGS) entry which is preliminary data.</text>
</comment>
<dbReference type="CDD" id="cd16936">
    <property type="entry name" value="HATPase_RsbW-like"/>
    <property type="match status" value="1"/>
</dbReference>
<dbReference type="SMART" id="SM00331">
    <property type="entry name" value="PP2C_SIG"/>
    <property type="match status" value="1"/>
</dbReference>
<evidence type="ECO:0000313" key="4">
    <source>
        <dbReference type="EMBL" id="PVY43403.1"/>
    </source>
</evidence>
<dbReference type="InterPro" id="IPR052016">
    <property type="entry name" value="Bact_Sigma-Reg"/>
</dbReference>
<reference evidence="4 5" key="1">
    <citation type="submission" date="2018-04" db="EMBL/GenBank/DDBJ databases">
        <title>Genomic Encyclopedia of Type Strains, Phase IV (KMG-IV): sequencing the most valuable type-strain genomes for metagenomic binning, comparative biology and taxonomic classification.</title>
        <authorList>
            <person name="Goeker M."/>
        </authorList>
    </citation>
    <scope>NUCLEOTIDE SEQUENCE [LARGE SCALE GENOMIC DNA]</scope>
    <source>
        <strain evidence="4 5">DSM 14823</strain>
    </source>
</reference>
<dbReference type="RefSeq" id="WP_116883583.1">
    <property type="nucleotide sequence ID" value="NZ_CABMMC010000037.1"/>
</dbReference>
<accession>A0A2U1B402</accession>
<sequence length="542" mass="61097">MSAKGDETTVIVVDDDRATRTLILEILKNEPYRVEVFSSQEAAAEFHRKSGCSAVIYAVSILDESAAAFLDMFRRIDSIVPVIIPGFLDYSAHGELVEHFSADGEVVLVSKPIMPQKFLECVREAIERYRKSHLQIKHYSSVVNDIRAASRMQALLLPDWIVCNNDLFLSSLYEPMYGIGGDLYNLIELGGRRYLIFIGDVAGHGISAAMQMSVVMGWSKTIIEQAADPDNLLPELFNRLNAYFCTEFDHRGYMTCLAVLADCEKETLDYISAGHMGLFRYDEREHRIDYRDPGMKGGIPIGWFQEFEYTAEDVIHETFDRDCRYFSMTDGVMDTCDINSNKMSREEFVKLLVESNVDISQGQIPYLLAECIEEAGYTETSDDVSIISFGRRDSTSAAVKLSAAYTVDMANSKTFSEELHRALKGAGVDEFKLLEIELASVEFFNNIIMHGFATRPRIRPKIMVSVALENGRVEVTFLDRARKFEIELPKPEEGGGFDDFLMDAEAGRGLQLIANLSDGFFRKNYHGLNVSKLYFDLQKGGK</sequence>
<proteinExistence type="predicted"/>
<evidence type="ECO:0000259" key="3">
    <source>
        <dbReference type="PROSITE" id="PS50110"/>
    </source>
</evidence>
<keyword evidence="1" id="KW-0378">Hydrolase</keyword>
<dbReference type="Gene3D" id="3.60.40.10">
    <property type="entry name" value="PPM-type phosphatase domain"/>
    <property type="match status" value="1"/>
</dbReference>
<dbReference type="InterPro" id="IPR036890">
    <property type="entry name" value="HATPase_C_sf"/>
</dbReference>
<dbReference type="GO" id="GO:0000160">
    <property type="term" value="P:phosphorelay signal transduction system"/>
    <property type="evidence" value="ECO:0007669"/>
    <property type="project" value="InterPro"/>
</dbReference>
<dbReference type="Gene3D" id="3.30.565.10">
    <property type="entry name" value="Histidine kinase-like ATPase, C-terminal domain"/>
    <property type="match status" value="1"/>
</dbReference>
<dbReference type="InterPro" id="IPR001932">
    <property type="entry name" value="PPM-type_phosphatase-like_dom"/>
</dbReference>
<dbReference type="OrthoDB" id="9763484at2"/>
<dbReference type="GO" id="GO:0016791">
    <property type="term" value="F:phosphatase activity"/>
    <property type="evidence" value="ECO:0007669"/>
    <property type="project" value="TreeGrafter"/>
</dbReference>
<protein>
    <submittedName>
        <fullName evidence="4">Response regulator receiver domain-containing protein</fullName>
    </submittedName>
</protein>
<dbReference type="InterPro" id="IPR003594">
    <property type="entry name" value="HATPase_dom"/>
</dbReference>
<dbReference type="PROSITE" id="PS50110">
    <property type="entry name" value="RESPONSE_REGULATORY"/>
    <property type="match status" value="1"/>
</dbReference>
<dbReference type="InterPro" id="IPR011006">
    <property type="entry name" value="CheY-like_superfamily"/>
</dbReference>
<dbReference type="EMBL" id="QEKH01000009">
    <property type="protein sequence ID" value="PVY43403.1"/>
    <property type="molecule type" value="Genomic_DNA"/>
</dbReference>
<dbReference type="Proteomes" id="UP000245959">
    <property type="component" value="Unassembled WGS sequence"/>
</dbReference>
<organism evidence="4 5">
    <name type="scientific">Victivallis vadensis</name>
    <dbReference type="NCBI Taxonomy" id="172901"/>
    <lineage>
        <taxon>Bacteria</taxon>
        <taxon>Pseudomonadati</taxon>
        <taxon>Lentisphaerota</taxon>
        <taxon>Lentisphaeria</taxon>
        <taxon>Victivallales</taxon>
        <taxon>Victivallaceae</taxon>
        <taxon>Victivallis</taxon>
    </lineage>
</organism>
<dbReference type="Pfam" id="PF07228">
    <property type="entry name" value="SpoIIE"/>
    <property type="match status" value="1"/>
</dbReference>
<dbReference type="AlphaFoldDB" id="A0A2U1B402"/>
<keyword evidence="5" id="KW-1185">Reference proteome</keyword>
<dbReference type="GeneID" id="78294890"/>
<comment type="caution">
    <text evidence="2">Lacks conserved residue(s) required for the propagation of feature annotation.</text>
</comment>
<dbReference type="Pfam" id="PF13581">
    <property type="entry name" value="HATPase_c_2"/>
    <property type="match status" value="1"/>
</dbReference>
<evidence type="ECO:0000256" key="1">
    <source>
        <dbReference type="ARBA" id="ARBA00022801"/>
    </source>
</evidence>
<dbReference type="PANTHER" id="PTHR43156">
    <property type="entry name" value="STAGE II SPORULATION PROTEIN E-RELATED"/>
    <property type="match status" value="1"/>
</dbReference>
<feature type="domain" description="Response regulatory" evidence="3">
    <location>
        <begin position="9"/>
        <end position="126"/>
    </location>
</feature>
<name>A0A2U1B402_9BACT</name>
<dbReference type="InterPro" id="IPR036457">
    <property type="entry name" value="PPM-type-like_dom_sf"/>
</dbReference>
<dbReference type="InterPro" id="IPR001789">
    <property type="entry name" value="Sig_transdc_resp-reg_receiver"/>
</dbReference>
<dbReference type="Gene3D" id="3.40.50.2300">
    <property type="match status" value="1"/>
</dbReference>
<evidence type="ECO:0000256" key="2">
    <source>
        <dbReference type="PROSITE-ProRule" id="PRU00169"/>
    </source>
</evidence>
<dbReference type="SUPFAM" id="SSF52172">
    <property type="entry name" value="CheY-like"/>
    <property type="match status" value="1"/>
</dbReference>
<gene>
    <name evidence="4" type="ORF">C8D82_10988</name>
</gene>